<evidence type="ECO:0000313" key="7">
    <source>
        <dbReference type="EMBL" id="TPX55615.1"/>
    </source>
</evidence>
<dbReference type="InterPro" id="IPR010699">
    <property type="entry name" value="DUF1275"/>
</dbReference>
<dbReference type="GO" id="GO:0016757">
    <property type="term" value="F:glycosyltransferase activity"/>
    <property type="evidence" value="ECO:0007669"/>
    <property type="project" value="UniProtKB-KW"/>
</dbReference>
<dbReference type="Proteomes" id="UP000318582">
    <property type="component" value="Unassembled WGS sequence"/>
</dbReference>
<dbReference type="GO" id="GO:0006506">
    <property type="term" value="P:GPI anchor biosynthetic process"/>
    <property type="evidence" value="ECO:0007669"/>
    <property type="project" value="TreeGrafter"/>
</dbReference>
<keyword evidence="3 5" id="KW-1133">Transmembrane helix</keyword>
<evidence type="ECO:0000313" key="8">
    <source>
        <dbReference type="Proteomes" id="UP000318582"/>
    </source>
</evidence>
<dbReference type="PANTHER" id="PTHR46346:SF1">
    <property type="entry name" value="PHOSPHATIDYLINOSITOL N-ACETYLGLUCOSAMINYLTRANSFERASE SUBUNIT P"/>
    <property type="match status" value="1"/>
</dbReference>
<evidence type="ECO:0000256" key="5">
    <source>
        <dbReference type="SAM" id="Phobius"/>
    </source>
</evidence>
<evidence type="ECO:0000256" key="3">
    <source>
        <dbReference type="ARBA" id="ARBA00022989"/>
    </source>
</evidence>
<keyword evidence="8" id="KW-1185">Reference proteome</keyword>
<dbReference type="Pfam" id="PF06912">
    <property type="entry name" value="DUF1275"/>
    <property type="match status" value="1"/>
</dbReference>
<dbReference type="EMBL" id="QEAQ01000102">
    <property type="protein sequence ID" value="TPX55615.1"/>
    <property type="molecule type" value="Genomic_DNA"/>
</dbReference>
<dbReference type="InterPro" id="IPR052263">
    <property type="entry name" value="GPI_Anchor_Biosynth"/>
</dbReference>
<dbReference type="STRING" id="109895.A0A507DWR6"/>
<dbReference type="GO" id="GO:0005783">
    <property type="term" value="C:endoplasmic reticulum"/>
    <property type="evidence" value="ECO:0007669"/>
    <property type="project" value="TreeGrafter"/>
</dbReference>
<comment type="subcellular location">
    <subcellularLocation>
        <location evidence="1">Membrane</location>
        <topology evidence="1">Multi-pass membrane protein</topology>
    </subcellularLocation>
</comment>
<protein>
    <submittedName>
        <fullName evidence="7">Phosphatidylinositol N-acetylglucosaminyltransferase</fullName>
    </submittedName>
</protein>
<evidence type="ECO:0000256" key="4">
    <source>
        <dbReference type="ARBA" id="ARBA00023136"/>
    </source>
</evidence>
<dbReference type="AlphaFoldDB" id="A0A507DWR6"/>
<gene>
    <name evidence="7" type="primary">SPT14</name>
    <name evidence="7" type="ORF">PhCBS80983_g05188</name>
</gene>
<dbReference type="InterPro" id="IPR013717">
    <property type="entry name" value="PIG-P"/>
</dbReference>
<keyword evidence="7" id="KW-0808">Transferase</keyword>
<feature type="transmembrane region" description="Helical" evidence="5">
    <location>
        <begin position="123"/>
        <end position="142"/>
    </location>
</feature>
<comment type="caution">
    <text evidence="7">The sequence shown here is derived from an EMBL/GenBank/DDBJ whole genome shotgun (WGS) entry which is preliminary data.</text>
</comment>
<dbReference type="PANTHER" id="PTHR46346">
    <property type="entry name" value="PHOSPHATIDYLINOSITOL N-ACETYLGLUCOSAMINYLTRANSFERASE SUBUNIT P"/>
    <property type="match status" value="1"/>
</dbReference>
<keyword evidence="2 5" id="KW-0812">Transmembrane</keyword>
<keyword evidence="7" id="KW-0328">Glycosyltransferase</keyword>
<feature type="transmembrane region" description="Helical" evidence="5">
    <location>
        <begin position="162"/>
        <end position="182"/>
    </location>
</feature>
<dbReference type="Pfam" id="PF08510">
    <property type="entry name" value="PIG-P"/>
    <property type="match status" value="1"/>
</dbReference>
<dbReference type="GO" id="GO:0016020">
    <property type="term" value="C:membrane"/>
    <property type="evidence" value="ECO:0007669"/>
    <property type="project" value="UniProtKB-SubCell"/>
</dbReference>
<organism evidence="7 8">
    <name type="scientific">Powellomyces hirtus</name>
    <dbReference type="NCBI Taxonomy" id="109895"/>
    <lineage>
        <taxon>Eukaryota</taxon>
        <taxon>Fungi</taxon>
        <taxon>Fungi incertae sedis</taxon>
        <taxon>Chytridiomycota</taxon>
        <taxon>Chytridiomycota incertae sedis</taxon>
        <taxon>Chytridiomycetes</taxon>
        <taxon>Spizellomycetales</taxon>
        <taxon>Powellomycetaceae</taxon>
        <taxon>Powellomyces</taxon>
    </lineage>
</organism>
<evidence type="ECO:0000256" key="2">
    <source>
        <dbReference type="ARBA" id="ARBA00022692"/>
    </source>
</evidence>
<evidence type="ECO:0000259" key="6">
    <source>
        <dbReference type="Pfam" id="PF08510"/>
    </source>
</evidence>
<evidence type="ECO:0000256" key="1">
    <source>
        <dbReference type="ARBA" id="ARBA00004141"/>
    </source>
</evidence>
<sequence>MVAGYINTVTLFEQFAVSVSHTTGNTSQMAAALVLGQLASARKYALSIFSFILARRLVGPAILGSSTFHPRRAGTKSDSAQRGWHSFDNTLVNRYLKETNMPSPPASPTGPVPTQSSSEFREYYGFVVYLTSFVAFATYLVWALCSDEVINGLGVYYYPTRWWALVLPVYILGLIPFTILMFTGTNLYHTPPLTSFDTISEEKAKVLAFPLDAHKLKKLASEDSIPEIEDIPLSIVNQILYGMIMIMEACAIMASYAMDRSHNAMVTNFGAILRTRHVTGTSTDIGIIIRSFALGSVALDKMGQDALVIPAGVEATFGMAHLTWWWCGYMSNTWCARRERGEKNRAERYLQRV</sequence>
<feature type="transmembrane region" description="Helical" evidence="5">
    <location>
        <begin position="239"/>
        <end position="258"/>
    </location>
</feature>
<proteinExistence type="predicted"/>
<name>A0A507DWR6_9FUNG</name>
<accession>A0A507DWR6</accession>
<keyword evidence="4 5" id="KW-0472">Membrane</keyword>
<feature type="domain" description="PIG-P" evidence="6">
    <location>
        <begin position="121"/>
        <end position="241"/>
    </location>
</feature>
<reference evidence="7 8" key="1">
    <citation type="journal article" date="2019" name="Sci. Rep.">
        <title>Comparative genomics of chytrid fungi reveal insights into the obligate biotrophic and pathogenic lifestyle of Synchytrium endobioticum.</title>
        <authorList>
            <person name="van de Vossenberg B.T.L.H."/>
            <person name="Warris S."/>
            <person name="Nguyen H.D.T."/>
            <person name="van Gent-Pelzer M.P.E."/>
            <person name="Joly D.L."/>
            <person name="van de Geest H.C."/>
            <person name="Bonants P.J.M."/>
            <person name="Smith D.S."/>
            <person name="Levesque C.A."/>
            <person name="van der Lee T.A.J."/>
        </authorList>
    </citation>
    <scope>NUCLEOTIDE SEQUENCE [LARGE SCALE GENOMIC DNA]</scope>
    <source>
        <strain evidence="7 8">CBS 809.83</strain>
    </source>
</reference>